<dbReference type="InterPro" id="IPR007543">
    <property type="entry name" value="LptD_C"/>
</dbReference>
<gene>
    <name evidence="1 4" type="primary">lptD</name>
    <name evidence="4" type="ORF">GCM10009069_22960</name>
</gene>
<evidence type="ECO:0000256" key="1">
    <source>
        <dbReference type="HAMAP-Rule" id="MF_01411"/>
    </source>
</evidence>
<feature type="signal peptide" evidence="1">
    <location>
        <begin position="1"/>
        <end position="26"/>
    </location>
</feature>
<dbReference type="InterPro" id="IPR020889">
    <property type="entry name" value="LipoPS_assembly_LptD"/>
</dbReference>
<reference evidence="4" key="2">
    <citation type="submission" date="2020-09" db="EMBL/GenBank/DDBJ databases">
        <authorList>
            <person name="Sun Q."/>
            <person name="Kim S."/>
        </authorList>
    </citation>
    <scope>NUCLEOTIDE SEQUENCE</scope>
    <source>
        <strain evidence="4">KCTC 32513</strain>
    </source>
</reference>
<evidence type="ECO:0000313" key="5">
    <source>
        <dbReference type="Proteomes" id="UP000634004"/>
    </source>
</evidence>
<dbReference type="EMBL" id="BMZH01000010">
    <property type="protein sequence ID" value="GHA99575.1"/>
    <property type="molecule type" value="Genomic_DNA"/>
</dbReference>
<dbReference type="GO" id="GO:0043165">
    <property type="term" value="P:Gram-negative-bacterium-type cell outer membrane assembly"/>
    <property type="evidence" value="ECO:0007669"/>
    <property type="project" value="UniProtKB-UniRule"/>
</dbReference>
<organism evidence="4 5">
    <name type="scientific">Algimonas arctica</name>
    <dbReference type="NCBI Taxonomy" id="1479486"/>
    <lineage>
        <taxon>Bacteria</taxon>
        <taxon>Pseudomonadati</taxon>
        <taxon>Pseudomonadota</taxon>
        <taxon>Alphaproteobacteria</taxon>
        <taxon>Maricaulales</taxon>
        <taxon>Robiginitomaculaceae</taxon>
        <taxon>Algimonas</taxon>
    </lineage>
</organism>
<dbReference type="InterPro" id="IPR050218">
    <property type="entry name" value="LptD"/>
</dbReference>
<dbReference type="InterPro" id="IPR045659">
    <property type="entry name" value="LptD_2"/>
</dbReference>
<keyword evidence="1" id="KW-0998">Cell outer membrane</keyword>
<protein>
    <recommendedName>
        <fullName evidence="1">LPS-assembly protein LptD</fullName>
    </recommendedName>
</protein>
<evidence type="ECO:0000313" key="4">
    <source>
        <dbReference type="EMBL" id="GHA99575.1"/>
    </source>
</evidence>
<dbReference type="HAMAP" id="MF_01411">
    <property type="entry name" value="LPS_assembly_LptD"/>
    <property type="match status" value="1"/>
</dbReference>
<name>A0A8J3CSJ5_9PROT</name>
<feature type="domain" description="LPS-assembly protein LptD central" evidence="3">
    <location>
        <begin position="204"/>
        <end position="270"/>
    </location>
</feature>
<dbReference type="Proteomes" id="UP000634004">
    <property type="component" value="Unassembled WGS sequence"/>
</dbReference>
<comment type="caution">
    <text evidence="1">Lacks conserved residue(s) required for the propagation of feature annotation.</text>
</comment>
<dbReference type="GO" id="GO:0009279">
    <property type="term" value="C:cell outer membrane"/>
    <property type="evidence" value="ECO:0007669"/>
    <property type="project" value="UniProtKB-SubCell"/>
</dbReference>
<comment type="function">
    <text evidence="1">Involved in the assembly of lipopolysaccharide (LPS) at the surface of the outer membrane.</text>
</comment>
<reference evidence="4" key="1">
    <citation type="journal article" date="2014" name="Int. J. Syst. Evol. Microbiol.">
        <title>Complete genome sequence of Corynebacterium casei LMG S-19264T (=DSM 44701T), isolated from a smear-ripened cheese.</title>
        <authorList>
            <consortium name="US DOE Joint Genome Institute (JGI-PGF)"/>
            <person name="Walter F."/>
            <person name="Albersmeier A."/>
            <person name="Kalinowski J."/>
            <person name="Ruckert C."/>
        </authorList>
    </citation>
    <scope>NUCLEOTIDE SEQUENCE</scope>
    <source>
        <strain evidence="4">KCTC 32513</strain>
    </source>
</reference>
<dbReference type="AlphaFoldDB" id="A0A8J3CSJ5"/>
<dbReference type="RefSeq" id="WP_189498576.1">
    <property type="nucleotide sequence ID" value="NZ_BMZH01000010.1"/>
</dbReference>
<feature type="chain" id="PRO_5035346990" description="LPS-assembly protein LptD" evidence="1">
    <location>
        <begin position="27"/>
        <end position="787"/>
    </location>
</feature>
<dbReference type="GO" id="GO:1990351">
    <property type="term" value="C:transporter complex"/>
    <property type="evidence" value="ECO:0007669"/>
    <property type="project" value="TreeGrafter"/>
</dbReference>
<evidence type="ECO:0000259" key="3">
    <source>
        <dbReference type="Pfam" id="PF19838"/>
    </source>
</evidence>
<accession>A0A8J3CSJ5</accession>
<evidence type="ECO:0000259" key="2">
    <source>
        <dbReference type="Pfam" id="PF04453"/>
    </source>
</evidence>
<dbReference type="GO" id="GO:0015920">
    <property type="term" value="P:lipopolysaccharide transport"/>
    <property type="evidence" value="ECO:0007669"/>
    <property type="project" value="InterPro"/>
</dbReference>
<comment type="caution">
    <text evidence="4">The sequence shown here is derived from an EMBL/GenBank/DDBJ whole genome shotgun (WGS) entry which is preliminary data.</text>
</comment>
<keyword evidence="5" id="KW-1185">Reference proteome</keyword>
<dbReference type="PANTHER" id="PTHR30189:SF1">
    <property type="entry name" value="LPS-ASSEMBLY PROTEIN LPTD"/>
    <property type="match status" value="1"/>
</dbReference>
<comment type="subunit">
    <text evidence="1">Component of the lipopolysaccharide transport and assembly complex.</text>
</comment>
<proteinExistence type="inferred from homology"/>
<keyword evidence="1" id="KW-0732">Signal</keyword>
<comment type="similarity">
    <text evidence="1">Belongs to the LptD family.</text>
</comment>
<keyword evidence="1" id="KW-0472">Membrane</keyword>
<sequence length="787" mass="86830" precursor="true">MPRNLFAQASALALIAVMGIVPNVQAQLAPNQTAAGTSRPLKLAKDSPFRDPDLIYLEADELINDENASVLTAIGEVEGRYQDRTLRANRVDYNLETGQVLATGDVVLIDATGDVQYADKLELSDQLQAGTAANFTARLASGATTAARFVTRSDDGEFELFNVTYTACELCKNSEGKTKNPTWRLRARRVKQDDESRTIRYRDAVLELFGLPIFYTPYLAHPDPSQDRASGLLVPTIGMSGARGFNYVQPYYWAIDDYSEITVTPHIYSSLNPLLELQARRKLNTGDLNFAGSFTRATVFDRNGDPLDDPTRFTDPNNAEKGPELSSHFFVDGYFKPSSTWTYGYTAMFQTDDTYLDRYGLDSAFESNGLFENTRRQNTTQAFIAGQGKNFRVSAVAAGFQSLNSRFVESETTGLINVTRDDNSVLPIIAPKIQGEYYVTDPALGGRARLFGDASYLTRETGSDYGRATAGLDYSKTWITGPGLEVKPFAWGRFDNYDIQTDSGTDIGFSRTIGQAGVDLRYPFIRRGGAVDLVIEPRALYTESFGDSKLDRFFDPVSGDFLFEDGATPDLDPALLFEPNKSDGFDFFQEGRRLDVGARVAAMWDLRGRESEVSIFAGRSYSDGVTDSFGPGSGLSGSNSEYIAALNLDLGGFLKSNTWVRYDEDRDVLSRIDSTLSANTKYVKLTGRYYKVNAPTGTTTIAGAPREEISGGITVRPFGGWSVGYRAVRDLGKDVTRSQQASIGYRDDCTLVELFYEKRDFDNDLIRNDSEFGIRLTLSTLGSFGGN</sequence>
<dbReference type="PANTHER" id="PTHR30189">
    <property type="entry name" value="LPS-ASSEMBLY PROTEIN"/>
    <property type="match status" value="1"/>
</dbReference>
<dbReference type="Pfam" id="PF19838">
    <property type="entry name" value="LptD_2"/>
    <property type="match status" value="1"/>
</dbReference>
<comment type="subcellular location">
    <subcellularLocation>
        <location evidence="1">Cell outer membrane</location>
    </subcellularLocation>
</comment>
<dbReference type="Pfam" id="PF04453">
    <property type="entry name" value="LptD"/>
    <property type="match status" value="1"/>
</dbReference>
<feature type="domain" description="LptD C-terminal" evidence="2">
    <location>
        <begin position="329"/>
        <end position="691"/>
    </location>
</feature>